<evidence type="ECO:0000256" key="14">
    <source>
        <dbReference type="RuleBase" id="RU000304"/>
    </source>
</evidence>
<evidence type="ECO:0000256" key="1">
    <source>
        <dbReference type="ARBA" id="ARBA00012513"/>
    </source>
</evidence>
<dbReference type="GO" id="GO:0005737">
    <property type="term" value="C:cytoplasm"/>
    <property type="evidence" value="ECO:0007669"/>
    <property type="project" value="TreeGrafter"/>
</dbReference>
<dbReference type="PANTHER" id="PTHR11042">
    <property type="entry name" value="EUKARYOTIC TRANSLATION INITIATION FACTOR 2-ALPHA KINASE EIF2-ALPHA KINASE -RELATED"/>
    <property type="match status" value="1"/>
</dbReference>
<keyword evidence="9" id="KW-0131">Cell cycle</keyword>
<dbReference type="GO" id="GO:0005634">
    <property type="term" value="C:nucleus"/>
    <property type="evidence" value="ECO:0007669"/>
    <property type="project" value="TreeGrafter"/>
</dbReference>
<dbReference type="Gene3D" id="1.10.510.10">
    <property type="entry name" value="Transferase(Phosphotransferase) domain 1"/>
    <property type="match status" value="1"/>
</dbReference>
<dbReference type="InterPro" id="IPR050339">
    <property type="entry name" value="CC_SR_Kinase"/>
</dbReference>
<keyword evidence="2 14" id="KW-0723">Serine/threonine-protein kinase</keyword>
<evidence type="ECO:0000256" key="7">
    <source>
        <dbReference type="ARBA" id="ARBA00022840"/>
    </source>
</evidence>
<dbReference type="WBParaSite" id="L893_g3381.t1">
    <property type="protein sequence ID" value="L893_g3381.t1"/>
    <property type="gene ID" value="L893_g3381"/>
</dbReference>
<comment type="similarity">
    <text evidence="10">Belongs to the protein kinase superfamily. Ser/Thr protein kinase family. GCN2 subfamily.</text>
</comment>
<dbReference type="Proteomes" id="UP000095287">
    <property type="component" value="Unplaced"/>
</dbReference>
<dbReference type="PANTHER" id="PTHR11042:SF183">
    <property type="entry name" value="MEMBRANE-ASSOCIATED TYROSINE- AND THREONINE-SPECIFIC CDC2-INHIBITORY KINASE"/>
    <property type="match status" value="1"/>
</dbReference>
<proteinExistence type="inferred from homology"/>
<reference evidence="18" key="1">
    <citation type="submission" date="2016-11" db="UniProtKB">
        <authorList>
            <consortium name="WormBaseParasite"/>
        </authorList>
    </citation>
    <scope>IDENTIFICATION</scope>
</reference>
<evidence type="ECO:0000256" key="2">
    <source>
        <dbReference type="ARBA" id="ARBA00022527"/>
    </source>
</evidence>
<dbReference type="GO" id="GO:0005524">
    <property type="term" value="F:ATP binding"/>
    <property type="evidence" value="ECO:0007669"/>
    <property type="project" value="UniProtKB-UniRule"/>
</dbReference>
<dbReference type="InterPro" id="IPR011009">
    <property type="entry name" value="Kinase-like_dom_sf"/>
</dbReference>
<dbReference type="PROSITE" id="PS50011">
    <property type="entry name" value="PROTEIN_KINASE_DOM"/>
    <property type="match status" value="1"/>
</dbReference>
<dbReference type="Gene3D" id="3.30.200.20">
    <property type="entry name" value="Phosphorylase Kinase, domain 1"/>
    <property type="match status" value="1"/>
</dbReference>
<dbReference type="InterPro" id="IPR008271">
    <property type="entry name" value="Ser/Thr_kinase_AS"/>
</dbReference>
<keyword evidence="7 13" id="KW-0067">ATP-binding</keyword>
<dbReference type="PROSITE" id="PS00107">
    <property type="entry name" value="PROTEIN_KINASE_ATP"/>
    <property type="match status" value="1"/>
</dbReference>
<name>A0A1I8A8R4_9BILA</name>
<organism evidence="17 18">
    <name type="scientific">Steinernema glaseri</name>
    <dbReference type="NCBI Taxonomy" id="37863"/>
    <lineage>
        <taxon>Eukaryota</taxon>
        <taxon>Metazoa</taxon>
        <taxon>Ecdysozoa</taxon>
        <taxon>Nematoda</taxon>
        <taxon>Chromadorea</taxon>
        <taxon>Rhabditida</taxon>
        <taxon>Tylenchina</taxon>
        <taxon>Panagrolaimomorpha</taxon>
        <taxon>Strongyloidoidea</taxon>
        <taxon>Steinernematidae</taxon>
        <taxon>Steinernema</taxon>
    </lineage>
</organism>
<dbReference type="EC" id="2.7.11.1" evidence="1"/>
<evidence type="ECO:0000256" key="5">
    <source>
        <dbReference type="ARBA" id="ARBA00022741"/>
    </source>
</evidence>
<evidence type="ECO:0000256" key="3">
    <source>
        <dbReference type="ARBA" id="ARBA00022679"/>
    </source>
</evidence>
<evidence type="ECO:0000313" key="18">
    <source>
        <dbReference type="WBParaSite" id="L893_g3381.t1"/>
    </source>
</evidence>
<dbReference type="PROSITE" id="PS00108">
    <property type="entry name" value="PROTEIN_KINASE_ST"/>
    <property type="match status" value="1"/>
</dbReference>
<evidence type="ECO:0000259" key="16">
    <source>
        <dbReference type="PROSITE" id="PS50011"/>
    </source>
</evidence>
<keyword evidence="5 13" id="KW-0547">Nucleotide-binding</keyword>
<dbReference type="InterPro" id="IPR017441">
    <property type="entry name" value="Protein_kinase_ATP_BS"/>
</dbReference>
<evidence type="ECO:0000256" key="10">
    <source>
        <dbReference type="ARBA" id="ARBA00037982"/>
    </source>
</evidence>
<dbReference type="Pfam" id="PF00069">
    <property type="entry name" value="Pkinase"/>
    <property type="match status" value="1"/>
</dbReference>
<sequence>MSGSGNNREHARTPEMKLFHESWSTKRQRTASRLGYSTMPKTPYTQNIFAERYREFKVVSKGKSTAEVLESSSYRPSFKSSFFDQCFTKTEVLGRGDFGEVVSVISKDTSAASAVKRQLRPYRSEYDRLAAFREVRNLELLPDHPNLLHLELAWEEHGRMYIQTELCVGNLDQYSKVHEVSELEVAFIFRDVLKALEALHEKRLIHYDVKPENILISPDGCCKLGDYGLVFDLSQDEGRQYHEGDNRYLDSAVLNSDPTPSSDIFSLGLTILELATDLFLPGNGERWEDLRHGILPEEFLTNLSPEIHSTIVKMLQRDPPSRPTATALLAEPFLKQLNYVERPQFKPLPPRPPMSETSPLTTRRSKRPRSQNGESPTYRSPLRPRSPPSRSTEAPPTPTRLRKRKLRCRPLDWSLFDRD</sequence>
<comment type="catalytic activity">
    <reaction evidence="12">
        <text>L-seryl-[protein] + ATP = O-phospho-L-seryl-[protein] + ADP + H(+)</text>
        <dbReference type="Rhea" id="RHEA:17989"/>
        <dbReference type="Rhea" id="RHEA-COMP:9863"/>
        <dbReference type="Rhea" id="RHEA-COMP:11604"/>
        <dbReference type="ChEBI" id="CHEBI:15378"/>
        <dbReference type="ChEBI" id="CHEBI:29999"/>
        <dbReference type="ChEBI" id="CHEBI:30616"/>
        <dbReference type="ChEBI" id="CHEBI:83421"/>
        <dbReference type="ChEBI" id="CHEBI:456216"/>
        <dbReference type="EC" id="2.7.11.1"/>
    </reaction>
</comment>
<dbReference type="AlphaFoldDB" id="A0A1I8A8R4"/>
<keyword evidence="8" id="KW-0460">Magnesium</keyword>
<feature type="region of interest" description="Disordered" evidence="15">
    <location>
        <begin position="342"/>
        <end position="406"/>
    </location>
</feature>
<feature type="binding site" evidence="13">
    <location>
        <position position="116"/>
    </location>
    <ligand>
        <name>ATP</name>
        <dbReference type="ChEBI" id="CHEBI:30616"/>
    </ligand>
</feature>
<keyword evidence="6" id="KW-0418">Kinase</keyword>
<accession>A0A1I8A8R4</accession>
<keyword evidence="17" id="KW-1185">Reference proteome</keyword>
<evidence type="ECO:0000313" key="17">
    <source>
        <dbReference type="Proteomes" id="UP000095287"/>
    </source>
</evidence>
<evidence type="ECO:0000256" key="9">
    <source>
        <dbReference type="ARBA" id="ARBA00023306"/>
    </source>
</evidence>
<evidence type="ECO:0000256" key="13">
    <source>
        <dbReference type="PROSITE-ProRule" id="PRU10141"/>
    </source>
</evidence>
<dbReference type="SUPFAM" id="SSF56112">
    <property type="entry name" value="Protein kinase-like (PK-like)"/>
    <property type="match status" value="1"/>
</dbReference>
<dbReference type="GO" id="GO:0051321">
    <property type="term" value="P:meiotic cell cycle"/>
    <property type="evidence" value="ECO:0007669"/>
    <property type="project" value="TreeGrafter"/>
</dbReference>
<keyword evidence="4" id="KW-0479">Metal-binding</keyword>
<evidence type="ECO:0000256" key="6">
    <source>
        <dbReference type="ARBA" id="ARBA00022777"/>
    </source>
</evidence>
<dbReference type="GO" id="GO:0046872">
    <property type="term" value="F:metal ion binding"/>
    <property type="evidence" value="ECO:0007669"/>
    <property type="project" value="UniProtKB-KW"/>
</dbReference>
<protein>
    <recommendedName>
        <fullName evidence="1">non-specific serine/threonine protein kinase</fullName>
        <ecNumber evidence="1">2.7.11.1</ecNumber>
    </recommendedName>
</protein>
<dbReference type="GO" id="GO:0110031">
    <property type="term" value="P:negative regulation of G2/MI transition of meiotic cell cycle"/>
    <property type="evidence" value="ECO:0007669"/>
    <property type="project" value="TreeGrafter"/>
</dbReference>
<evidence type="ECO:0000256" key="12">
    <source>
        <dbReference type="ARBA" id="ARBA00048679"/>
    </source>
</evidence>
<evidence type="ECO:0000256" key="4">
    <source>
        <dbReference type="ARBA" id="ARBA00022723"/>
    </source>
</evidence>
<evidence type="ECO:0000256" key="8">
    <source>
        <dbReference type="ARBA" id="ARBA00022842"/>
    </source>
</evidence>
<keyword evidence="3" id="KW-0808">Transferase</keyword>
<dbReference type="InterPro" id="IPR000719">
    <property type="entry name" value="Prot_kinase_dom"/>
</dbReference>
<evidence type="ECO:0000256" key="11">
    <source>
        <dbReference type="ARBA" id="ARBA00047899"/>
    </source>
</evidence>
<evidence type="ECO:0000256" key="15">
    <source>
        <dbReference type="SAM" id="MobiDB-lite"/>
    </source>
</evidence>
<feature type="domain" description="Protein kinase" evidence="16">
    <location>
        <begin position="87"/>
        <end position="334"/>
    </location>
</feature>
<dbReference type="GO" id="GO:0004674">
    <property type="term" value="F:protein serine/threonine kinase activity"/>
    <property type="evidence" value="ECO:0007669"/>
    <property type="project" value="UniProtKB-KW"/>
</dbReference>
<feature type="compositionally biased region" description="Low complexity" evidence="15">
    <location>
        <begin position="375"/>
        <end position="394"/>
    </location>
</feature>
<dbReference type="SMART" id="SM00220">
    <property type="entry name" value="S_TKc"/>
    <property type="match status" value="1"/>
</dbReference>
<comment type="catalytic activity">
    <reaction evidence="11">
        <text>L-threonyl-[protein] + ATP = O-phospho-L-threonyl-[protein] + ADP + H(+)</text>
        <dbReference type="Rhea" id="RHEA:46608"/>
        <dbReference type="Rhea" id="RHEA-COMP:11060"/>
        <dbReference type="Rhea" id="RHEA-COMP:11605"/>
        <dbReference type="ChEBI" id="CHEBI:15378"/>
        <dbReference type="ChEBI" id="CHEBI:30013"/>
        <dbReference type="ChEBI" id="CHEBI:30616"/>
        <dbReference type="ChEBI" id="CHEBI:61977"/>
        <dbReference type="ChEBI" id="CHEBI:456216"/>
        <dbReference type="EC" id="2.7.11.1"/>
    </reaction>
</comment>